<evidence type="ECO:0000256" key="1">
    <source>
        <dbReference type="ARBA" id="ARBA00022723"/>
    </source>
</evidence>
<evidence type="ECO:0000313" key="8">
    <source>
        <dbReference type="Proteomes" id="UP000189705"/>
    </source>
</evidence>
<sequence length="239" mass="25743">MRSLLLASLLLAVSPTWAAPQDGAHRPEPGAAEKLEPVGNPLHPGQAELQLLQSYLRSLQPVGRDPSSMTREQVLLYLFALHDYDKSGRLDGLEFLRLLSEEQAWQAQGRPAPDAQVIMVVDTILEMQDLDGDGLLDPSELLRLPLKGQSLVPAPAQLGAPEGGQDVEPQIPEEPEEPLETAGKAPEMGTEPPEAAGAWQEQAGAADPFRQEEDGTREAPGTPEDKAGPPHGQENNDEI</sequence>
<dbReference type="InterPro" id="IPR011992">
    <property type="entry name" value="EF-hand-dom_pair"/>
</dbReference>
<dbReference type="Proteomes" id="UP000189705">
    <property type="component" value="Unplaced"/>
</dbReference>
<accession>A0A3Q0HD78</accession>
<name>A0A3Q0HD78_ALLSI</name>
<dbReference type="GO" id="GO:0005509">
    <property type="term" value="F:calcium ion binding"/>
    <property type="evidence" value="ECO:0007669"/>
    <property type="project" value="InterPro"/>
</dbReference>
<reference evidence="9" key="1">
    <citation type="submission" date="2025-08" db="UniProtKB">
        <authorList>
            <consortium name="RefSeq"/>
        </authorList>
    </citation>
    <scope>IDENTIFICATION</scope>
</reference>
<feature type="signal peptide" evidence="6">
    <location>
        <begin position="1"/>
        <end position="18"/>
    </location>
</feature>
<evidence type="ECO:0000256" key="2">
    <source>
        <dbReference type="ARBA" id="ARBA00022729"/>
    </source>
</evidence>
<dbReference type="SUPFAM" id="SSF47473">
    <property type="entry name" value="EF-hand"/>
    <property type="match status" value="1"/>
</dbReference>
<keyword evidence="4" id="KW-0106">Calcium</keyword>
<proteinExistence type="predicted"/>
<dbReference type="PANTHER" id="PTHR23104">
    <property type="entry name" value="MULTIPLE COAGULATION FACTOR DEFICIENCY PROTEIN 2 NEURAL STEM CELL DERIVED NEURONAL SURVIVAL PROTEIN"/>
    <property type="match status" value="1"/>
</dbReference>
<feature type="region of interest" description="Disordered" evidence="5">
    <location>
        <begin position="19"/>
        <end position="40"/>
    </location>
</feature>
<dbReference type="InParanoid" id="A0A3Q0HD78"/>
<dbReference type="InterPro" id="IPR018247">
    <property type="entry name" value="EF_Hand_1_Ca_BS"/>
</dbReference>
<evidence type="ECO:0000256" key="5">
    <source>
        <dbReference type="SAM" id="MobiDB-lite"/>
    </source>
</evidence>
<dbReference type="AlphaFoldDB" id="A0A3Q0HD78"/>
<dbReference type="CDD" id="cd00051">
    <property type="entry name" value="EFh"/>
    <property type="match status" value="1"/>
</dbReference>
<dbReference type="PANTHER" id="PTHR23104:SF15">
    <property type="entry name" value="CELL GROWTH REGULATOR WITH EF HAND DOMAIN PROTEIN 1"/>
    <property type="match status" value="1"/>
</dbReference>
<dbReference type="InterPro" id="IPR002048">
    <property type="entry name" value="EF_hand_dom"/>
</dbReference>
<feature type="compositionally biased region" description="Basic and acidic residues" evidence="5">
    <location>
        <begin position="209"/>
        <end position="228"/>
    </location>
</feature>
<gene>
    <name evidence="9" type="primary">CGREF1</name>
</gene>
<evidence type="ECO:0000256" key="4">
    <source>
        <dbReference type="ARBA" id="ARBA00022837"/>
    </source>
</evidence>
<organism evidence="8 9">
    <name type="scientific">Alligator sinensis</name>
    <name type="common">Chinese alligator</name>
    <dbReference type="NCBI Taxonomy" id="38654"/>
    <lineage>
        <taxon>Eukaryota</taxon>
        <taxon>Metazoa</taxon>
        <taxon>Chordata</taxon>
        <taxon>Craniata</taxon>
        <taxon>Vertebrata</taxon>
        <taxon>Euteleostomi</taxon>
        <taxon>Archelosauria</taxon>
        <taxon>Archosauria</taxon>
        <taxon>Crocodylia</taxon>
        <taxon>Alligatoridae</taxon>
        <taxon>Alligatorinae</taxon>
        <taxon>Alligator</taxon>
    </lineage>
</organism>
<feature type="chain" id="PRO_5017988899" evidence="6">
    <location>
        <begin position="19"/>
        <end position="239"/>
    </location>
</feature>
<dbReference type="PROSITE" id="PS50222">
    <property type="entry name" value="EF_HAND_2"/>
    <property type="match status" value="1"/>
</dbReference>
<evidence type="ECO:0000256" key="6">
    <source>
        <dbReference type="SAM" id="SignalP"/>
    </source>
</evidence>
<dbReference type="InterPro" id="IPR052110">
    <property type="entry name" value="MCFD2-like"/>
</dbReference>
<dbReference type="PROSITE" id="PS00018">
    <property type="entry name" value="EF_HAND_1"/>
    <property type="match status" value="2"/>
</dbReference>
<keyword evidence="3" id="KW-0677">Repeat</keyword>
<dbReference type="Gene3D" id="1.10.238.10">
    <property type="entry name" value="EF-hand"/>
    <property type="match status" value="1"/>
</dbReference>
<keyword evidence="2 6" id="KW-0732">Signal</keyword>
<keyword evidence="1" id="KW-0479">Metal-binding</keyword>
<feature type="compositionally biased region" description="Low complexity" evidence="5">
    <location>
        <begin position="192"/>
        <end position="206"/>
    </location>
</feature>
<evidence type="ECO:0000259" key="7">
    <source>
        <dbReference type="PROSITE" id="PS50222"/>
    </source>
</evidence>
<protein>
    <submittedName>
        <fullName evidence="9">Cell growth regulator with EF hand domain protein 1 isoform X1</fullName>
    </submittedName>
</protein>
<feature type="compositionally biased region" description="Basic and acidic residues" evidence="5">
    <location>
        <begin position="23"/>
        <end position="36"/>
    </location>
</feature>
<keyword evidence="8" id="KW-1185">Reference proteome</keyword>
<evidence type="ECO:0000256" key="3">
    <source>
        <dbReference type="ARBA" id="ARBA00022737"/>
    </source>
</evidence>
<feature type="region of interest" description="Disordered" evidence="5">
    <location>
        <begin position="153"/>
        <end position="239"/>
    </location>
</feature>
<dbReference type="CTD" id="10669"/>
<dbReference type="RefSeq" id="XP_025069924.1">
    <property type="nucleotide sequence ID" value="XM_025214139.1"/>
</dbReference>
<evidence type="ECO:0000313" key="9">
    <source>
        <dbReference type="RefSeq" id="XP_025069924.1"/>
    </source>
</evidence>
<feature type="domain" description="EF-hand" evidence="7">
    <location>
        <begin position="70"/>
        <end position="105"/>
    </location>
</feature>
<dbReference type="GeneID" id="102369583"/>